<dbReference type="Pfam" id="PF20431">
    <property type="entry name" value="E_motif"/>
    <property type="match status" value="1"/>
</dbReference>
<feature type="repeat" description="PPR" evidence="2">
    <location>
        <begin position="369"/>
        <end position="399"/>
    </location>
</feature>
<dbReference type="Pfam" id="PF13041">
    <property type="entry name" value="PPR_2"/>
    <property type="match status" value="3"/>
</dbReference>
<feature type="repeat" description="PPR" evidence="2">
    <location>
        <begin position="127"/>
        <end position="161"/>
    </location>
</feature>
<feature type="repeat" description="PPR" evidence="2">
    <location>
        <begin position="264"/>
        <end position="298"/>
    </location>
</feature>
<dbReference type="EMBL" id="LFYR01000864">
    <property type="protein sequence ID" value="KMZ68129.1"/>
    <property type="molecule type" value="Genomic_DNA"/>
</dbReference>
<keyword evidence="1" id="KW-0677">Repeat</keyword>
<dbReference type="PANTHER" id="PTHR47926:SF541">
    <property type="entry name" value="DYW DOMAIN-CONTAINING PROTEIN"/>
    <property type="match status" value="1"/>
</dbReference>
<organism evidence="4 5">
    <name type="scientific">Zostera marina</name>
    <name type="common">Eelgrass</name>
    <dbReference type="NCBI Taxonomy" id="29655"/>
    <lineage>
        <taxon>Eukaryota</taxon>
        <taxon>Viridiplantae</taxon>
        <taxon>Streptophyta</taxon>
        <taxon>Embryophyta</taxon>
        <taxon>Tracheophyta</taxon>
        <taxon>Spermatophyta</taxon>
        <taxon>Magnoliopsida</taxon>
        <taxon>Liliopsida</taxon>
        <taxon>Zosteraceae</taxon>
        <taxon>Zostera</taxon>
    </lineage>
</organism>
<keyword evidence="5" id="KW-1185">Reference proteome</keyword>
<dbReference type="Proteomes" id="UP000036987">
    <property type="component" value="Unassembled WGS sequence"/>
</dbReference>
<dbReference type="InterPro" id="IPR002885">
    <property type="entry name" value="PPR_rpt"/>
</dbReference>
<dbReference type="InterPro" id="IPR046848">
    <property type="entry name" value="E_motif"/>
</dbReference>
<dbReference type="GO" id="GO:0003723">
    <property type="term" value="F:RNA binding"/>
    <property type="evidence" value="ECO:0000318"/>
    <property type="project" value="GO_Central"/>
</dbReference>
<evidence type="ECO:0000259" key="3">
    <source>
        <dbReference type="Pfam" id="PF14432"/>
    </source>
</evidence>
<dbReference type="InterPro" id="IPR032867">
    <property type="entry name" value="DYW_dom"/>
</dbReference>
<dbReference type="InterPro" id="IPR011990">
    <property type="entry name" value="TPR-like_helical_dom_sf"/>
</dbReference>
<evidence type="ECO:0000313" key="4">
    <source>
        <dbReference type="EMBL" id="KMZ68129.1"/>
    </source>
</evidence>
<dbReference type="FunFam" id="1.25.40.10:FF:000677">
    <property type="entry name" value="Pentatricopeptide repeat-containing protein"/>
    <property type="match status" value="1"/>
</dbReference>
<protein>
    <submittedName>
        <fullName evidence="4">Pentatricopeptide repeat-containing protein</fullName>
    </submittedName>
</protein>
<sequence length="809" mass="90456">MNKIAYDTIAGVPLHSVNVTVIANRYAAHLRLLSRITPLRNTRLLFLLRALHAHILASGFKPRTHILNRFIDLYSKSNDLHSARSMFDQTSHPDIVGRTTLINAYFKIGDHKSAREIFNATPLIVRDTVSYNSMISGYSRASLGIRALELYKQMVRDRFIPDDYTMTGLLSAAGAIADVDSRGCRQLHSAAIKYGTEGVVSVSNALIALYAMCDSIDGIIFAHEVFDGMLVKDELTWTTIIISYVRRGDVNSARFLFDGMTDRVDVVWNAMISGYVRHGLFSEALELCRSMYSKGITFDEFTYTSVLTLCASSGLFMMGKAIHAHIIRACSNFDPETALPVENVLVTLYSKCEKLNSAWNVFVNIGSKDTVSWNAMLSGYINAGLVDAGFAFFRDIPCKNMLSWTMMISCFAQNGFGEDALKLFTRMRIEGIKPCDFILSSAVSACAGLGALELGRQIHGLLLLSGYDSSNSTGNALVTMYAKCGMVEEAHHVFYSMSCLDYISWNAMIAALAQHGRGFEAIGFFKEMLHNRIRPDRITFLTILSACNHAGLVDQGLRYFDSMKDDYNIVAGEDHYARLIDLLGRAGRITEAKEVIASMPFEPGPLIWEAVLSACRIHEDLKLGIHAADQLFEMTPQHDGTYVLLSNMYAAAGMWDGVAKVRKLMKDRQIKKEPGCSWIEYGNKVHVFLVSDTNHPDIWEVHRFLEMLGAKMRKMGYTPNTKFVLHDVESEEHKEYALSTHSEKLAVGFALLKLPAGATIRVMKNLRICGDCHSAITFISLLMRREIIVRDGKRFHHFENGVCSCGNYW</sequence>
<name>A0A0K9PGP2_ZOSMR</name>
<dbReference type="FunFam" id="1.25.40.10:FF:000566">
    <property type="entry name" value="Pentatricopeptide repeat-containing protein"/>
    <property type="match status" value="1"/>
</dbReference>
<dbReference type="STRING" id="29655.A0A0K9PGP2"/>
<accession>A0A0K9PGP2</accession>
<dbReference type="AlphaFoldDB" id="A0A0K9PGP2"/>
<dbReference type="InterPro" id="IPR046960">
    <property type="entry name" value="PPR_At4g14850-like_plant"/>
</dbReference>
<feature type="domain" description="DYW" evidence="3">
    <location>
        <begin position="716"/>
        <end position="809"/>
    </location>
</feature>
<dbReference type="Pfam" id="PF14432">
    <property type="entry name" value="DYW_deaminase"/>
    <property type="match status" value="1"/>
</dbReference>
<dbReference type="GO" id="GO:0008270">
    <property type="term" value="F:zinc ion binding"/>
    <property type="evidence" value="ECO:0007669"/>
    <property type="project" value="InterPro"/>
</dbReference>
<dbReference type="NCBIfam" id="TIGR00756">
    <property type="entry name" value="PPR"/>
    <property type="match status" value="5"/>
</dbReference>
<dbReference type="PROSITE" id="PS51375">
    <property type="entry name" value="PPR"/>
    <property type="match status" value="6"/>
</dbReference>
<feature type="repeat" description="PPR" evidence="2">
    <location>
        <begin position="501"/>
        <end position="535"/>
    </location>
</feature>
<feature type="repeat" description="PPR" evidence="2">
    <location>
        <begin position="233"/>
        <end position="263"/>
    </location>
</feature>
<evidence type="ECO:0000313" key="5">
    <source>
        <dbReference type="Proteomes" id="UP000036987"/>
    </source>
</evidence>
<dbReference type="OMA" id="VYCKSSE"/>
<evidence type="ECO:0000256" key="1">
    <source>
        <dbReference type="ARBA" id="ARBA00022737"/>
    </source>
</evidence>
<gene>
    <name evidence="4" type="ORF">ZOSMA_24G01510</name>
</gene>
<dbReference type="PANTHER" id="PTHR47926">
    <property type="entry name" value="PENTATRICOPEPTIDE REPEAT-CONTAINING PROTEIN"/>
    <property type="match status" value="1"/>
</dbReference>
<evidence type="ECO:0000256" key="2">
    <source>
        <dbReference type="PROSITE-ProRule" id="PRU00708"/>
    </source>
</evidence>
<reference evidence="5" key="1">
    <citation type="journal article" date="2016" name="Nature">
        <title>The genome of the seagrass Zostera marina reveals angiosperm adaptation to the sea.</title>
        <authorList>
            <person name="Olsen J.L."/>
            <person name="Rouze P."/>
            <person name="Verhelst B."/>
            <person name="Lin Y.-C."/>
            <person name="Bayer T."/>
            <person name="Collen J."/>
            <person name="Dattolo E."/>
            <person name="De Paoli E."/>
            <person name="Dittami S."/>
            <person name="Maumus F."/>
            <person name="Michel G."/>
            <person name="Kersting A."/>
            <person name="Lauritano C."/>
            <person name="Lohaus R."/>
            <person name="Toepel M."/>
            <person name="Tonon T."/>
            <person name="Vanneste K."/>
            <person name="Amirebrahimi M."/>
            <person name="Brakel J."/>
            <person name="Bostroem C."/>
            <person name="Chovatia M."/>
            <person name="Grimwood J."/>
            <person name="Jenkins J.W."/>
            <person name="Jueterbock A."/>
            <person name="Mraz A."/>
            <person name="Stam W.T."/>
            <person name="Tice H."/>
            <person name="Bornberg-Bauer E."/>
            <person name="Green P.J."/>
            <person name="Pearson G.A."/>
            <person name="Procaccini G."/>
            <person name="Duarte C.M."/>
            <person name="Schmutz J."/>
            <person name="Reusch T.B.H."/>
            <person name="Van de Peer Y."/>
        </authorList>
    </citation>
    <scope>NUCLEOTIDE SEQUENCE [LARGE SCALE GENOMIC DNA]</scope>
    <source>
        <strain evidence="5">cv. Finnish</strain>
    </source>
</reference>
<feature type="repeat" description="PPR" evidence="2">
    <location>
        <begin position="400"/>
        <end position="434"/>
    </location>
</feature>
<comment type="caution">
    <text evidence="4">The sequence shown here is derived from an EMBL/GenBank/DDBJ whole genome shotgun (WGS) entry which is preliminary data.</text>
</comment>
<dbReference type="GO" id="GO:0009451">
    <property type="term" value="P:RNA modification"/>
    <property type="evidence" value="ECO:0000318"/>
    <property type="project" value="GO_Central"/>
</dbReference>
<dbReference type="OrthoDB" id="185373at2759"/>
<dbReference type="Pfam" id="PF01535">
    <property type="entry name" value="PPR"/>
    <property type="match status" value="5"/>
</dbReference>
<proteinExistence type="predicted"/>
<dbReference type="Gene3D" id="1.25.40.10">
    <property type="entry name" value="Tetratricopeptide repeat domain"/>
    <property type="match status" value="5"/>
</dbReference>